<evidence type="ECO:0000256" key="1">
    <source>
        <dbReference type="SAM" id="MobiDB-lite"/>
    </source>
</evidence>
<sequence>MMEEDGTIDAVHPAANKFAKLVSTSESYSPSGSDVSDAVLPITSSSSEQQQNLKETPSYQVKLEQPAEETRSIENDEVSTELTLSLPCDESGELARKCREKTIMFGAELLAVMKEMIRKEAQVSILILPSLIGRSKLEVFRFMDDKVWWKLQSWKRRLLSRAGKEIVLKTIAFVLILKR</sequence>
<keyword evidence="3" id="KW-1185">Reference proteome</keyword>
<comment type="caution">
    <text evidence="2">The sequence shown here is derived from an EMBL/GenBank/DDBJ whole genome shotgun (WGS) entry which is preliminary data.</text>
</comment>
<organism evidence="2 3">
    <name type="scientific">Hevea brasiliensis</name>
    <name type="common">Para rubber tree</name>
    <name type="synonym">Siphonia brasiliensis</name>
    <dbReference type="NCBI Taxonomy" id="3981"/>
    <lineage>
        <taxon>Eukaryota</taxon>
        <taxon>Viridiplantae</taxon>
        <taxon>Streptophyta</taxon>
        <taxon>Embryophyta</taxon>
        <taxon>Tracheophyta</taxon>
        <taxon>Spermatophyta</taxon>
        <taxon>Magnoliopsida</taxon>
        <taxon>eudicotyledons</taxon>
        <taxon>Gunneridae</taxon>
        <taxon>Pentapetalae</taxon>
        <taxon>rosids</taxon>
        <taxon>fabids</taxon>
        <taxon>Malpighiales</taxon>
        <taxon>Euphorbiaceae</taxon>
        <taxon>Crotonoideae</taxon>
        <taxon>Micrandreae</taxon>
        <taxon>Hevea</taxon>
    </lineage>
</organism>
<evidence type="ECO:0000313" key="3">
    <source>
        <dbReference type="Proteomes" id="UP000467840"/>
    </source>
</evidence>
<dbReference type="Proteomes" id="UP000467840">
    <property type="component" value="Chromosome 10"/>
</dbReference>
<evidence type="ECO:0000313" key="2">
    <source>
        <dbReference type="EMBL" id="KAF2321032.1"/>
    </source>
</evidence>
<name>A0A6A6N4C5_HEVBR</name>
<dbReference type="EMBL" id="JAAGAX010000003">
    <property type="protein sequence ID" value="KAF2321032.1"/>
    <property type="molecule type" value="Genomic_DNA"/>
</dbReference>
<feature type="compositionally biased region" description="Polar residues" evidence="1">
    <location>
        <begin position="42"/>
        <end position="59"/>
    </location>
</feature>
<accession>A0A6A6N4C5</accession>
<feature type="compositionally biased region" description="Polar residues" evidence="1">
    <location>
        <begin position="23"/>
        <end position="34"/>
    </location>
</feature>
<dbReference type="AlphaFoldDB" id="A0A6A6N4C5"/>
<proteinExistence type="predicted"/>
<feature type="region of interest" description="Disordered" evidence="1">
    <location>
        <begin position="23"/>
        <end position="75"/>
    </location>
</feature>
<protein>
    <submittedName>
        <fullName evidence="2">Uncharacterized protein</fullName>
    </submittedName>
</protein>
<reference evidence="2 3" key="1">
    <citation type="journal article" date="2020" name="Mol. Plant">
        <title>The Chromosome-Based Rubber Tree Genome Provides New Insights into Spurge Genome Evolution and Rubber Biosynthesis.</title>
        <authorList>
            <person name="Liu J."/>
            <person name="Shi C."/>
            <person name="Shi C.C."/>
            <person name="Li W."/>
            <person name="Zhang Q.J."/>
            <person name="Zhang Y."/>
            <person name="Li K."/>
            <person name="Lu H.F."/>
            <person name="Shi C."/>
            <person name="Zhu S.T."/>
            <person name="Xiao Z.Y."/>
            <person name="Nan H."/>
            <person name="Yue Y."/>
            <person name="Zhu X.G."/>
            <person name="Wu Y."/>
            <person name="Hong X.N."/>
            <person name="Fan G.Y."/>
            <person name="Tong Y."/>
            <person name="Zhang D."/>
            <person name="Mao C.L."/>
            <person name="Liu Y.L."/>
            <person name="Hao S.J."/>
            <person name="Liu W.Q."/>
            <person name="Lv M.Q."/>
            <person name="Zhang H.B."/>
            <person name="Liu Y."/>
            <person name="Hu-Tang G.R."/>
            <person name="Wang J.P."/>
            <person name="Wang J.H."/>
            <person name="Sun Y.H."/>
            <person name="Ni S.B."/>
            <person name="Chen W.B."/>
            <person name="Zhang X.C."/>
            <person name="Jiao Y.N."/>
            <person name="Eichler E.E."/>
            <person name="Li G.H."/>
            <person name="Liu X."/>
            <person name="Gao L.Z."/>
        </authorList>
    </citation>
    <scope>NUCLEOTIDE SEQUENCE [LARGE SCALE GENOMIC DNA]</scope>
    <source>
        <strain evidence="3">cv. GT1</strain>
        <tissue evidence="2">Leaf</tissue>
    </source>
</reference>
<gene>
    <name evidence="2" type="ORF">GH714_033005</name>
</gene>